<feature type="compositionally biased region" description="Low complexity" evidence="1">
    <location>
        <begin position="38"/>
        <end position="52"/>
    </location>
</feature>
<keyword evidence="3" id="KW-1185">Reference proteome</keyword>
<dbReference type="Proteomes" id="UP001196413">
    <property type="component" value="Unassembled WGS sequence"/>
</dbReference>
<dbReference type="EMBL" id="JAHQIW010001168">
    <property type="protein sequence ID" value="KAJ1351635.1"/>
    <property type="molecule type" value="Genomic_DNA"/>
</dbReference>
<sequence>MDGVMPAGQGNEEKIVMVQQTTNTIMAKLVENDVAKRSGQSSSNGDNGSFGSHFLSARATVGGN</sequence>
<comment type="caution">
    <text evidence="2">The sequence shown here is derived from an EMBL/GenBank/DDBJ whole genome shotgun (WGS) entry which is preliminary data.</text>
</comment>
<accession>A0AAD5M5V3</accession>
<proteinExistence type="predicted"/>
<evidence type="ECO:0000256" key="1">
    <source>
        <dbReference type="SAM" id="MobiDB-lite"/>
    </source>
</evidence>
<name>A0AAD5M5V3_PARTN</name>
<protein>
    <submittedName>
        <fullName evidence="2">Uncharacterized protein</fullName>
    </submittedName>
</protein>
<dbReference type="AlphaFoldDB" id="A0AAD5M5V3"/>
<organism evidence="2 3">
    <name type="scientific">Parelaphostrongylus tenuis</name>
    <name type="common">Meningeal worm</name>
    <dbReference type="NCBI Taxonomy" id="148309"/>
    <lineage>
        <taxon>Eukaryota</taxon>
        <taxon>Metazoa</taxon>
        <taxon>Ecdysozoa</taxon>
        <taxon>Nematoda</taxon>
        <taxon>Chromadorea</taxon>
        <taxon>Rhabditida</taxon>
        <taxon>Rhabditina</taxon>
        <taxon>Rhabditomorpha</taxon>
        <taxon>Strongyloidea</taxon>
        <taxon>Metastrongylidae</taxon>
        <taxon>Parelaphostrongylus</taxon>
    </lineage>
</organism>
<gene>
    <name evidence="2" type="ORF">KIN20_007732</name>
</gene>
<evidence type="ECO:0000313" key="2">
    <source>
        <dbReference type="EMBL" id="KAJ1351635.1"/>
    </source>
</evidence>
<evidence type="ECO:0000313" key="3">
    <source>
        <dbReference type="Proteomes" id="UP001196413"/>
    </source>
</evidence>
<reference evidence="2" key="1">
    <citation type="submission" date="2021-06" db="EMBL/GenBank/DDBJ databases">
        <title>Parelaphostrongylus tenuis whole genome reference sequence.</title>
        <authorList>
            <person name="Garwood T.J."/>
            <person name="Larsen P.A."/>
            <person name="Fountain-Jones N.M."/>
            <person name="Garbe J.R."/>
            <person name="Macchietto M.G."/>
            <person name="Kania S.A."/>
            <person name="Gerhold R.W."/>
            <person name="Richards J.E."/>
            <person name="Wolf T.M."/>
        </authorList>
    </citation>
    <scope>NUCLEOTIDE SEQUENCE</scope>
    <source>
        <strain evidence="2">MNPRO001-30</strain>
        <tissue evidence="2">Meninges</tissue>
    </source>
</reference>
<feature type="region of interest" description="Disordered" evidence="1">
    <location>
        <begin position="36"/>
        <end position="64"/>
    </location>
</feature>